<gene>
    <name evidence="3" type="ORF">NVV95_14700</name>
</gene>
<dbReference type="EMBL" id="JANTEZ010000006">
    <property type="protein sequence ID" value="MCS5715798.1"/>
    <property type="molecule type" value="Genomic_DNA"/>
</dbReference>
<feature type="chain" id="PRO_5046506688" evidence="2">
    <location>
        <begin position="24"/>
        <end position="649"/>
    </location>
</feature>
<dbReference type="PANTHER" id="PTHR30032">
    <property type="entry name" value="N-ACETYLMURAMOYL-L-ALANINE AMIDASE-RELATED"/>
    <property type="match status" value="1"/>
</dbReference>
<dbReference type="InterPro" id="IPR007253">
    <property type="entry name" value="Cell_wall-bd_2"/>
</dbReference>
<dbReference type="PANTHER" id="PTHR30032:SF8">
    <property type="entry name" value="GERMINATION-SPECIFIC N-ACETYLMURAMOYL-L-ALANINE AMIDASE"/>
    <property type="match status" value="1"/>
</dbReference>
<dbReference type="RefSeq" id="WP_259487309.1">
    <property type="nucleotide sequence ID" value="NZ_JANTEZ010000006.1"/>
</dbReference>
<sequence>MLHHRRVAVLAAAALLTSVLLNGALTPASASAPAEVEAPPTDPGAAPSPTLIDPGSHLKTFDLPNPLGAPSDVVAGPDGSVWVAIFNDKQILRVSRNGVVLSTFQLTGGPTDLTTDADGGVWAAEFASNAIAHVDPTGAVSETKLPTANAFPSAVDASGPHVYFTESANHAFGRIARATGVVEEFPLAGSVAPTDIRVNVDSFVWVTDPDARTLWISGLKGQALMGFPLAGDSYGIAGTTGADQVRQVFNGTRVLSLTRLDPPDVLTSLDGAMNLVAVINVPPRGQMWFVDAGAGTIGWIRMSGSKSNPVAVDLPVGAPVGSAITDDRYIWTVSKDSGQLIRLDMSVSTVADRVGGADRFATAASVALAGHPKGAEAVFVASGESFPDALAAGPIAAQMSAPVLLTRKSELPESARTALQMLRPTRVVVIGGEAAVSEGVVRALQQMGLKVERVAGADRFAVSRALIASDLAPKEPNRVYVVTGRDFPDALAATPIAASEKAVSLLVDGRSTALSDLDKQVLQRIAARPNGEAVIVGGEAAVTGELESAIRGVIPTSRIAGPDRFAVAAALNRGLSGANASAFLASGESFADALTGGALAGELRKPLYLARRGCVPESIAAVMAVNVNRVTLLGGEAALSPAVASMTAC</sequence>
<reference evidence="3" key="1">
    <citation type="submission" date="2022-08" db="EMBL/GenBank/DDBJ databases">
        <authorList>
            <person name="Deng Y."/>
            <person name="Han X.-F."/>
            <person name="Zhang Y.-Q."/>
        </authorList>
    </citation>
    <scope>NUCLEOTIDE SEQUENCE</scope>
    <source>
        <strain evidence="3">CPCC 205716</strain>
    </source>
</reference>
<dbReference type="Pfam" id="PF24684">
    <property type="entry name" value="Vgb_lyase"/>
    <property type="match status" value="1"/>
</dbReference>
<feature type="region of interest" description="Disordered" evidence="1">
    <location>
        <begin position="32"/>
        <end position="51"/>
    </location>
</feature>
<evidence type="ECO:0000256" key="1">
    <source>
        <dbReference type="SAM" id="MobiDB-lite"/>
    </source>
</evidence>
<dbReference type="Gene3D" id="3.40.50.12090">
    <property type="match status" value="1"/>
</dbReference>
<dbReference type="SUPFAM" id="SSF101898">
    <property type="entry name" value="NHL repeat"/>
    <property type="match status" value="1"/>
</dbReference>
<dbReference type="InterPro" id="IPR015943">
    <property type="entry name" value="WD40/YVTN_repeat-like_dom_sf"/>
</dbReference>
<keyword evidence="2" id="KW-0732">Signal</keyword>
<keyword evidence="4" id="KW-1185">Reference proteome</keyword>
<feature type="signal peptide" evidence="2">
    <location>
        <begin position="1"/>
        <end position="23"/>
    </location>
</feature>
<accession>A0ABT2GHU2</accession>
<name>A0ABT2GHU2_9MICO</name>
<evidence type="ECO:0000313" key="3">
    <source>
        <dbReference type="EMBL" id="MCS5715798.1"/>
    </source>
</evidence>
<comment type="caution">
    <text evidence="3">The sequence shown here is derived from an EMBL/GenBank/DDBJ whole genome shotgun (WGS) entry which is preliminary data.</text>
</comment>
<proteinExistence type="predicted"/>
<dbReference type="Proteomes" id="UP001165580">
    <property type="component" value="Unassembled WGS sequence"/>
</dbReference>
<organism evidence="3 4">
    <name type="scientific">Herbiconiux gentiana</name>
    <dbReference type="NCBI Taxonomy" id="2970912"/>
    <lineage>
        <taxon>Bacteria</taxon>
        <taxon>Bacillati</taxon>
        <taxon>Actinomycetota</taxon>
        <taxon>Actinomycetes</taxon>
        <taxon>Micrococcales</taxon>
        <taxon>Microbacteriaceae</taxon>
        <taxon>Herbiconiux</taxon>
    </lineage>
</organism>
<dbReference type="InterPro" id="IPR051922">
    <property type="entry name" value="Bact_Sporulation_Assoc"/>
</dbReference>
<evidence type="ECO:0000313" key="4">
    <source>
        <dbReference type="Proteomes" id="UP001165580"/>
    </source>
</evidence>
<evidence type="ECO:0000256" key="2">
    <source>
        <dbReference type="SAM" id="SignalP"/>
    </source>
</evidence>
<dbReference type="Gene3D" id="2.130.10.10">
    <property type="entry name" value="YVTN repeat-like/Quinoprotein amine dehydrogenase"/>
    <property type="match status" value="2"/>
</dbReference>
<dbReference type="Pfam" id="PF04122">
    <property type="entry name" value="CW_binding_2"/>
    <property type="match status" value="3"/>
</dbReference>
<protein>
    <submittedName>
        <fullName evidence="3">Cell wall-binding repeat-containing protein</fullName>
    </submittedName>
</protein>